<sequence>MNNKKFYQNFMTKKPLHNFHIPVMGLAYTIDSPIRVAQYGISSVISIIDDEILEKMKNFYNKKFNLDYFGISAKTEDYRAKRVTAYLDMVDDIVNEKFESFKHEISRNKEALKDFMAMLPNTSDLKNGLQNLISQKDNWSANIKNFIESNLKPGSIDVNIMTKVDKDNYQNNEQLPVMFNDAHASLRGFAKSKLSSSMVLSAGMNPRLYSYMEEFDDFFPDENGNIKKKIILKVSDFRSAMIQGNFLAKKGLWVSEYRIESGLNCGGHAFATEGMLLGPIMEEFKQKKNDLIQSAHSLMTAALEQKGKPVISRPLEMKITVQGGVGTAEEHEFLLANYSVDSVGWGSPFLLVPEATSVDTETRNLLLRSKEQDFYLSNISPLGVPFNTVKGTSNERLKHEKEAKGKYGSSCPKKLLALSKEFSPEGTCTASRKYQDIKLKELYNHKETFTEKEFNKRKSEITDKACLCVGLVNAAYMEQKLEIKGEKQGVVICPGPNIAFFDKEVSLSEMVQHIYGNANILSNSQRPNMFINELKMYVDYLRKEITGTTVQITHSQTKKWNAFRKNVLEGIEYYHELFKASSFFSNGLSTINLQLQEYKLQLIAIEIPQVEK</sequence>
<evidence type="ECO:0000313" key="2">
    <source>
        <dbReference type="Proteomes" id="UP000316437"/>
    </source>
</evidence>
<dbReference type="Proteomes" id="UP000316437">
    <property type="component" value="Unassembled WGS sequence"/>
</dbReference>
<dbReference type="EMBL" id="VFPD01000001">
    <property type="protein sequence ID" value="TQM21600.1"/>
    <property type="molecule type" value="Genomic_DNA"/>
</dbReference>
<accession>A0A543EJ41</accession>
<name>A0A543EJ41_9FLAO</name>
<proteinExistence type="predicted"/>
<organism evidence="1 2">
    <name type="scientific">Chryseobacterium aquifrigidense</name>
    <dbReference type="NCBI Taxonomy" id="558021"/>
    <lineage>
        <taxon>Bacteria</taxon>
        <taxon>Pseudomonadati</taxon>
        <taxon>Bacteroidota</taxon>
        <taxon>Flavobacteriia</taxon>
        <taxon>Flavobacteriales</taxon>
        <taxon>Weeksellaceae</taxon>
        <taxon>Chryseobacterium group</taxon>
        <taxon>Chryseobacterium</taxon>
    </lineage>
</organism>
<comment type="caution">
    <text evidence="1">The sequence shown here is derived from an EMBL/GenBank/DDBJ whole genome shotgun (WGS) entry which is preliminary data.</text>
</comment>
<gene>
    <name evidence="1" type="ORF">FB551_1290</name>
</gene>
<dbReference type="AlphaFoldDB" id="A0A543EJ41"/>
<protein>
    <submittedName>
        <fullName evidence="1">Uncharacterized protein</fullName>
    </submittedName>
</protein>
<evidence type="ECO:0000313" key="1">
    <source>
        <dbReference type="EMBL" id="TQM21600.1"/>
    </source>
</evidence>
<keyword evidence="2" id="KW-1185">Reference proteome</keyword>
<reference evidence="1 2" key="1">
    <citation type="submission" date="2019-06" db="EMBL/GenBank/DDBJ databases">
        <title>Sorghum-associated microbial communities from plants grown in Nebraska, USA.</title>
        <authorList>
            <person name="Schachtman D."/>
        </authorList>
    </citation>
    <scope>NUCLEOTIDE SEQUENCE [LARGE SCALE GENOMIC DNA]</scope>
    <source>
        <strain evidence="1 2">110</strain>
    </source>
</reference>